<dbReference type="Gene3D" id="3.40.30.10">
    <property type="entry name" value="Glutaredoxin"/>
    <property type="match status" value="1"/>
</dbReference>
<dbReference type="CDD" id="cd02966">
    <property type="entry name" value="TlpA_like_family"/>
    <property type="match status" value="1"/>
</dbReference>
<sequence>MQFSSEKILIFTFKLLMYFGLCATMFMLQRSGFLHQYICDIIILLSYFVFATTLRKDTGLVYLTLIPWLMLAVFGAAVNYQSLYPIIIPFCILFVCLSLAIVISIKKQNVKVAMALTFISIVLIAVKNIYIAPMYYYDKGDMSIPQNANFIKDTQNFFYTTSSLDTLSLTKYNNKVLYIELWYSYCLPCIKKLPLIKKINEKYRDREDFVVIGIIDGKLDDIKSFKKMNIEYKDVFDVSLLANKELITKLHQKLGVSVYPIELIIDKSGKIISIHLGYQEPLTDYYYKKTTNTINALLNEK</sequence>
<name>A0A4U1G430_9SPHI</name>
<dbReference type="InterPro" id="IPR036249">
    <property type="entry name" value="Thioredoxin-like_sf"/>
</dbReference>
<dbReference type="InterPro" id="IPR050553">
    <property type="entry name" value="Thioredoxin_ResA/DsbE_sf"/>
</dbReference>
<dbReference type="PANTHER" id="PTHR42852">
    <property type="entry name" value="THIOL:DISULFIDE INTERCHANGE PROTEIN DSBE"/>
    <property type="match status" value="1"/>
</dbReference>
<keyword evidence="1" id="KW-1133">Transmembrane helix</keyword>
<evidence type="ECO:0000259" key="2">
    <source>
        <dbReference type="PROSITE" id="PS51352"/>
    </source>
</evidence>
<dbReference type="Proteomes" id="UP000309594">
    <property type="component" value="Unassembled WGS sequence"/>
</dbReference>
<dbReference type="GO" id="GO:0016491">
    <property type="term" value="F:oxidoreductase activity"/>
    <property type="evidence" value="ECO:0007669"/>
    <property type="project" value="InterPro"/>
</dbReference>
<dbReference type="AlphaFoldDB" id="A0A4U1G430"/>
<organism evidence="3 4">
    <name type="scientific">Pedobacter hiemivivus</name>
    <dbReference type="NCBI Taxonomy" id="2530454"/>
    <lineage>
        <taxon>Bacteria</taxon>
        <taxon>Pseudomonadati</taxon>
        <taxon>Bacteroidota</taxon>
        <taxon>Sphingobacteriia</taxon>
        <taxon>Sphingobacteriales</taxon>
        <taxon>Sphingobacteriaceae</taxon>
        <taxon>Pedobacter</taxon>
    </lineage>
</organism>
<feature type="domain" description="Thioredoxin" evidence="2">
    <location>
        <begin position="137"/>
        <end position="299"/>
    </location>
</feature>
<feature type="transmembrane region" description="Helical" evidence="1">
    <location>
        <begin position="86"/>
        <end position="105"/>
    </location>
</feature>
<dbReference type="Pfam" id="PF08534">
    <property type="entry name" value="Redoxin"/>
    <property type="match status" value="1"/>
</dbReference>
<proteinExistence type="predicted"/>
<keyword evidence="1" id="KW-0472">Membrane</keyword>
<gene>
    <name evidence="3" type="ORF">FBD94_20170</name>
</gene>
<dbReference type="PANTHER" id="PTHR42852:SF13">
    <property type="entry name" value="PROTEIN DIPZ"/>
    <property type="match status" value="1"/>
</dbReference>
<feature type="transmembrane region" description="Helical" evidence="1">
    <location>
        <begin position="34"/>
        <end position="53"/>
    </location>
</feature>
<dbReference type="InterPro" id="IPR013740">
    <property type="entry name" value="Redoxin"/>
</dbReference>
<feature type="transmembrane region" description="Helical" evidence="1">
    <location>
        <begin position="112"/>
        <end position="137"/>
    </location>
</feature>
<dbReference type="InterPro" id="IPR013766">
    <property type="entry name" value="Thioredoxin_domain"/>
</dbReference>
<accession>A0A4U1G430</accession>
<keyword evidence="1" id="KW-0812">Transmembrane</keyword>
<feature type="transmembrane region" description="Helical" evidence="1">
    <location>
        <begin position="7"/>
        <end position="28"/>
    </location>
</feature>
<protein>
    <submittedName>
        <fullName evidence="3">TlpA family protein disulfide reductase</fullName>
    </submittedName>
</protein>
<comment type="caution">
    <text evidence="3">The sequence shown here is derived from an EMBL/GenBank/DDBJ whole genome shotgun (WGS) entry which is preliminary data.</text>
</comment>
<dbReference type="EMBL" id="SWDX01000009">
    <property type="protein sequence ID" value="TKC57599.1"/>
    <property type="molecule type" value="Genomic_DNA"/>
</dbReference>
<feature type="transmembrane region" description="Helical" evidence="1">
    <location>
        <begin position="60"/>
        <end position="80"/>
    </location>
</feature>
<evidence type="ECO:0000256" key="1">
    <source>
        <dbReference type="SAM" id="Phobius"/>
    </source>
</evidence>
<evidence type="ECO:0000313" key="3">
    <source>
        <dbReference type="EMBL" id="TKC57599.1"/>
    </source>
</evidence>
<dbReference type="PROSITE" id="PS51352">
    <property type="entry name" value="THIOREDOXIN_2"/>
    <property type="match status" value="1"/>
</dbReference>
<reference evidence="3 4" key="1">
    <citation type="submission" date="2019-04" db="EMBL/GenBank/DDBJ databases">
        <title>Pedobacter sp. RP-1-16 sp. nov., isolated from Arctic soil.</title>
        <authorList>
            <person name="Dahal R.H."/>
            <person name="Kim D.-U."/>
        </authorList>
    </citation>
    <scope>NUCLEOTIDE SEQUENCE [LARGE SCALE GENOMIC DNA]</scope>
    <source>
        <strain evidence="3 4">RP-1-16</strain>
    </source>
</reference>
<dbReference type="SUPFAM" id="SSF52833">
    <property type="entry name" value="Thioredoxin-like"/>
    <property type="match status" value="1"/>
</dbReference>
<evidence type="ECO:0000313" key="4">
    <source>
        <dbReference type="Proteomes" id="UP000309594"/>
    </source>
</evidence>